<evidence type="ECO:0000313" key="5">
    <source>
        <dbReference type="Proteomes" id="UP001491310"/>
    </source>
</evidence>
<dbReference type="Proteomes" id="UP001491310">
    <property type="component" value="Unassembled WGS sequence"/>
</dbReference>
<dbReference type="Pfam" id="PF00005">
    <property type="entry name" value="ABC_tran"/>
    <property type="match status" value="1"/>
</dbReference>
<dbReference type="InterPro" id="IPR003593">
    <property type="entry name" value="AAA+_ATPase"/>
</dbReference>
<dbReference type="PANTHER" id="PTHR43158">
    <property type="entry name" value="SKFA PEPTIDE EXPORT ATP-BINDING PROTEIN SKFE"/>
    <property type="match status" value="1"/>
</dbReference>
<evidence type="ECO:0000259" key="3">
    <source>
        <dbReference type="PROSITE" id="PS50893"/>
    </source>
</evidence>
<reference evidence="4 5" key="1">
    <citation type="journal article" date="2024" name="Nat. Commun.">
        <title>Phylogenomics reveals the evolutionary origins of lichenization in chlorophyte algae.</title>
        <authorList>
            <person name="Puginier C."/>
            <person name="Libourel C."/>
            <person name="Otte J."/>
            <person name="Skaloud P."/>
            <person name="Haon M."/>
            <person name="Grisel S."/>
            <person name="Petersen M."/>
            <person name="Berrin J.G."/>
            <person name="Delaux P.M."/>
            <person name="Dal Grande F."/>
            <person name="Keller J."/>
        </authorList>
    </citation>
    <scope>NUCLEOTIDE SEQUENCE [LARGE SCALE GENOMIC DNA]</scope>
    <source>
        <strain evidence="4 5">SAG 216-7</strain>
    </source>
</reference>
<organism evidence="4 5">
    <name type="scientific">Coccomyxa subellipsoidea</name>
    <dbReference type="NCBI Taxonomy" id="248742"/>
    <lineage>
        <taxon>Eukaryota</taxon>
        <taxon>Viridiplantae</taxon>
        <taxon>Chlorophyta</taxon>
        <taxon>core chlorophytes</taxon>
        <taxon>Trebouxiophyceae</taxon>
        <taxon>Trebouxiophyceae incertae sedis</taxon>
        <taxon>Coccomyxaceae</taxon>
        <taxon>Coccomyxa</taxon>
    </lineage>
</organism>
<feature type="domain" description="ABC transporter" evidence="3">
    <location>
        <begin position="60"/>
        <end position="295"/>
    </location>
</feature>
<proteinExistence type="predicted"/>
<dbReference type="SMART" id="SM00382">
    <property type="entry name" value="AAA"/>
    <property type="match status" value="1"/>
</dbReference>
<evidence type="ECO:0000256" key="2">
    <source>
        <dbReference type="ARBA" id="ARBA00022840"/>
    </source>
</evidence>
<dbReference type="PANTHER" id="PTHR43158:SF2">
    <property type="entry name" value="SKFA PEPTIDE EXPORT ATP-BINDING PROTEIN SKFE"/>
    <property type="match status" value="1"/>
</dbReference>
<comment type="caution">
    <text evidence="4">The sequence shown here is derived from an EMBL/GenBank/DDBJ whole genome shotgun (WGS) entry which is preliminary data.</text>
</comment>
<dbReference type="EMBL" id="JALJOT010000005">
    <property type="protein sequence ID" value="KAK9915480.1"/>
    <property type="molecule type" value="Genomic_DNA"/>
</dbReference>
<dbReference type="InterPro" id="IPR003439">
    <property type="entry name" value="ABC_transporter-like_ATP-bd"/>
</dbReference>
<dbReference type="PROSITE" id="PS50893">
    <property type="entry name" value="ABC_TRANSPORTER_2"/>
    <property type="match status" value="1"/>
</dbReference>
<dbReference type="Gene3D" id="3.40.50.300">
    <property type="entry name" value="P-loop containing nucleotide triphosphate hydrolases"/>
    <property type="match status" value="1"/>
</dbReference>
<protein>
    <recommendedName>
        <fullName evidence="3">ABC transporter domain-containing protein</fullName>
    </recommendedName>
</protein>
<keyword evidence="2" id="KW-0067">ATP-binding</keyword>
<accession>A0ABR2YUT6</accession>
<keyword evidence="5" id="KW-1185">Reference proteome</keyword>
<name>A0ABR2YUT6_9CHLO</name>
<gene>
    <name evidence="4" type="ORF">WJX75_009818</name>
</gene>
<evidence type="ECO:0000256" key="1">
    <source>
        <dbReference type="ARBA" id="ARBA00022741"/>
    </source>
</evidence>
<keyword evidence="1" id="KW-0547">Nucleotide-binding</keyword>
<sequence>MGKRFSRPVKILVGKWYTVPAACEASETMVALAAVPSDVDAPTLSATVVGPDGDSEPDTVVLNSLSYAYAGHRPVLSDISLRLPRGSRCLLIGANGAGKTTLLQILAGQYMVDKDAVRILNRPAFHDIQLTSSGDLSYLGQQWRQDVAFAGYNVPIQGDIAAGKMIFGVDGVDPDRRQKLIDLLEIDLEWRLNKVSDGQRRRVQICMGLLKPYQVLLLDEITVDLDVVGRLDLLQFFIEECEVRGATIIYATHIFDGLERWITHLAYVSDGHLQKSAPVGEVTELQKGRKLLRVVEGWLRDELAASRAREAADPAAKAARPGAALPKQAGPFMHSKHMMFFRG</sequence>
<dbReference type="InterPro" id="IPR027417">
    <property type="entry name" value="P-loop_NTPase"/>
</dbReference>
<dbReference type="SUPFAM" id="SSF52540">
    <property type="entry name" value="P-loop containing nucleoside triphosphate hydrolases"/>
    <property type="match status" value="1"/>
</dbReference>
<evidence type="ECO:0000313" key="4">
    <source>
        <dbReference type="EMBL" id="KAK9915480.1"/>
    </source>
</evidence>